<accession>A0A5J9T6N2</accession>
<gene>
    <name evidence="2" type="ORF">EJB05_29620</name>
    <name evidence="1" type="ORF">EJB05_47044</name>
</gene>
<name>A0A5J9T6N2_9POAL</name>
<evidence type="ECO:0000313" key="1">
    <source>
        <dbReference type="EMBL" id="TVU07005.1"/>
    </source>
</evidence>
<dbReference type="Gramene" id="TVU07005">
    <property type="protein sequence ID" value="TVU07005"/>
    <property type="gene ID" value="EJB05_47044"/>
</dbReference>
<protein>
    <submittedName>
        <fullName evidence="1">Uncharacterized protein</fullName>
    </submittedName>
</protein>
<dbReference type="Gramene" id="TVU27042">
    <property type="protein sequence ID" value="TVU27042"/>
    <property type="gene ID" value="EJB05_29620"/>
</dbReference>
<proteinExistence type="predicted"/>
<reference evidence="1 3" key="1">
    <citation type="journal article" date="2019" name="Sci. Rep.">
        <title>A high-quality genome of Eragrostis curvula grass provides insights into Poaceae evolution and supports new strategies to enhance forage quality.</title>
        <authorList>
            <person name="Carballo J."/>
            <person name="Santos B.A.C.M."/>
            <person name="Zappacosta D."/>
            <person name="Garbus I."/>
            <person name="Selva J.P."/>
            <person name="Gallo C.A."/>
            <person name="Diaz A."/>
            <person name="Albertini E."/>
            <person name="Caccamo M."/>
            <person name="Echenique V."/>
        </authorList>
    </citation>
    <scope>NUCLEOTIDE SEQUENCE [LARGE SCALE GENOMIC DNA]</scope>
    <source>
        <strain evidence="3">cv. Victoria</strain>
        <tissue evidence="1">Leaf</tissue>
    </source>
</reference>
<organism evidence="1 3">
    <name type="scientific">Eragrostis curvula</name>
    <name type="common">weeping love grass</name>
    <dbReference type="NCBI Taxonomy" id="38414"/>
    <lineage>
        <taxon>Eukaryota</taxon>
        <taxon>Viridiplantae</taxon>
        <taxon>Streptophyta</taxon>
        <taxon>Embryophyta</taxon>
        <taxon>Tracheophyta</taxon>
        <taxon>Spermatophyta</taxon>
        <taxon>Magnoliopsida</taxon>
        <taxon>Liliopsida</taxon>
        <taxon>Poales</taxon>
        <taxon>Poaceae</taxon>
        <taxon>PACMAD clade</taxon>
        <taxon>Chloridoideae</taxon>
        <taxon>Eragrostideae</taxon>
        <taxon>Eragrostidinae</taxon>
        <taxon>Eragrostis</taxon>
    </lineage>
</organism>
<sequence>MHADVLQAELLRQPRADYIEAVLDCDSADGGGSVTADGAKVWGRRPHGERKTWMDVKRIPLSLPIVQLSFTLSFMHSVL</sequence>
<comment type="caution">
    <text evidence="1">The sequence shown here is derived from an EMBL/GenBank/DDBJ whole genome shotgun (WGS) entry which is preliminary data.</text>
</comment>
<dbReference type="Proteomes" id="UP000324897">
    <property type="component" value="Chromosome 2"/>
</dbReference>
<dbReference type="AlphaFoldDB" id="A0A5J9T6N2"/>
<dbReference type="EMBL" id="RWGY01000045">
    <property type="protein sequence ID" value="TVU07005.1"/>
    <property type="molecule type" value="Genomic_DNA"/>
</dbReference>
<evidence type="ECO:0000313" key="3">
    <source>
        <dbReference type="Proteomes" id="UP000324897"/>
    </source>
</evidence>
<evidence type="ECO:0000313" key="2">
    <source>
        <dbReference type="EMBL" id="TVU27042.1"/>
    </source>
</evidence>
<dbReference type="EMBL" id="RWGY01000013">
    <property type="protein sequence ID" value="TVU27042.1"/>
    <property type="molecule type" value="Genomic_DNA"/>
</dbReference>
<keyword evidence="3" id="KW-1185">Reference proteome</keyword>